<evidence type="ECO:0000259" key="1">
    <source>
        <dbReference type="Pfam" id="PF21828"/>
    </source>
</evidence>
<accession>A0A1J1LQJ5</accession>
<name>A0A1J1LQJ5_9CYAN</name>
<dbReference type="EMBL" id="CZDF01000172">
    <property type="protein sequence ID" value="CUR34856.1"/>
    <property type="molecule type" value="Genomic_DNA"/>
</dbReference>
<proteinExistence type="predicted"/>
<dbReference type="InterPro" id="IPR054181">
    <property type="entry name" value="DUF6888"/>
</dbReference>
<protein>
    <recommendedName>
        <fullName evidence="1">DUF6888 domain-containing protein</fullName>
    </recommendedName>
</protein>
<dbReference type="Pfam" id="PF21828">
    <property type="entry name" value="DUF6888"/>
    <property type="match status" value="1"/>
</dbReference>
<evidence type="ECO:0000313" key="3">
    <source>
        <dbReference type="Proteomes" id="UP000184315"/>
    </source>
</evidence>
<gene>
    <name evidence="2" type="ORF">PL9214650295</name>
</gene>
<sequence length="41" mass="4822">MSNCYQDIHLFRFDDQTGEVYILAGEEIEIIVLSNGIWEFL</sequence>
<dbReference type="AlphaFoldDB" id="A0A1J1LQJ5"/>
<dbReference type="STRING" id="671072.PL9214650295"/>
<keyword evidence="3" id="KW-1185">Reference proteome</keyword>
<organism evidence="2 3">
    <name type="scientific">Planktothrix tepida PCC 9214</name>
    <dbReference type="NCBI Taxonomy" id="671072"/>
    <lineage>
        <taxon>Bacteria</taxon>
        <taxon>Bacillati</taxon>
        <taxon>Cyanobacteriota</taxon>
        <taxon>Cyanophyceae</taxon>
        <taxon>Oscillatoriophycideae</taxon>
        <taxon>Oscillatoriales</taxon>
        <taxon>Microcoleaceae</taxon>
        <taxon>Planktothrix</taxon>
    </lineage>
</organism>
<dbReference type="Proteomes" id="UP000184315">
    <property type="component" value="Unassembled WGS sequence"/>
</dbReference>
<reference evidence="3" key="1">
    <citation type="submission" date="2015-10" db="EMBL/GenBank/DDBJ databases">
        <authorList>
            <person name="Regsiter A."/>
            <person name="william w."/>
        </authorList>
    </citation>
    <scope>NUCLEOTIDE SEQUENCE [LARGE SCALE GENOMIC DNA]</scope>
</reference>
<evidence type="ECO:0000313" key="2">
    <source>
        <dbReference type="EMBL" id="CUR34856.1"/>
    </source>
</evidence>
<feature type="domain" description="DUF6888" evidence="1">
    <location>
        <begin position="2"/>
        <end position="39"/>
    </location>
</feature>